<name>A0AAD7JR70_9AGAR</name>
<evidence type="ECO:0000256" key="1">
    <source>
        <dbReference type="ARBA" id="ARBA00023002"/>
    </source>
</evidence>
<sequence>MANTFPKISIEKVYKLLKEGGVDTIDTGRIYGVSEEWIGKTGGGKRFTIDSKTPGGLIPGSSTGETIPQHAKETVERLGVDKVDVYYIHDQLRGINTAYTAGHFKRFGLSNFTPADVQRIYDICKEKGYPLPTVYQGNYSAVARKPEAELIPLLRKLGIALYIYSPISGGLLTKTSTQLREREVRGGFRREGRWSHFLMALDLWAEAAAEAGCSKADLAYRWVASDSALDAKYGDAIMKAKIDEIWKVVEHDAPLDNFNK</sequence>
<gene>
    <name evidence="3" type="ORF">B0H16DRAFT_1673418</name>
</gene>
<evidence type="ECO:0000313" key="3">
    <source>
        <dbReference type="EMBL" id="KAJ7770119.1"/>
    </source>
</evidence>
<comment type="caution">
    <text evidence="3">The sequence shown here is derived from an EMBL/GenBank/DDBJ whole genome shotgun (WGS) entry which is preliminary data.</text>
</comment>
<dbReference type="InterPro" id="IPR036812">
    <property type="entry name" value="NAD(P)_OxRdtase_dom_sf"/>
</dbReference>
<keyword evidence="1" id="KW-0560">Oxidoreductase</keyword>
<feature type="domain" description="NADP-dependent oxidoreductase" evidence="2">
    <location>
        <begin position="14"/>
        <end position="227"/>
    </location>
</feature>
<dbReference type="Pfam" id="PF00248">
    <property type="entry name" value="Aldo_ket_red"/>
    <property type="match status" value="1"/>
</dbReference>
<dbReference type="GO" id="GO:0016491">
    <property type="term" value="F:oxidoreductase activity"/>
    <property type="evidence" value="ECO:0007669"/>
    <property type="project" value="UniProtKB-KW"/>
</dbReference>
<protein>
    <submittedName>
        <fullName evidence="3">Aldehyde reductase</fullName>
    </submittedName>
</protein>
<proteinExistence type="predicted"/>
<dbReference type="Gene3D" id="3.20.20.100">
    <property type="entry name" value="NADP-dependent oxidoreductase domain"/>
    <property type="match status" value="1"/>
</dbReference>
<organism evidence="3 4">
    <name type="scientific">Mycena metata</name>
    <dbReference type="NCBI Taxonomy" id="1033252"/>
    <lineage>
        <taxon>Eukaryota</taxon>
        <taxon>Fungi</taxon>
        <taxon>Dikarya</taxon>
        <taxon>Basidiomycota</taxon>
        <taxon>Agaricomycotina</taxon>
        <taxon>Agaricomycetes</taxon>
        <taxon>Agaricomycetidae</taxon>
        <taxon>Agaricales</taxon>
        <taxon>Marasmiineae</taxon>
        <taxon>Mycenaceae</taxon>
        <taxon>Mycena</taxon>
    </lineage>
</organism>
<dbReference type="EMBL" id="JARKIB010000017">
    <property type="protein sequence ID" value="KAJ7770119.1"/>
    <property type="molecule type" value="Genomic_DNA"/>
</dbReference>
<dbReference type="InterPro" id="IPR050523">
    <property type="entry name" value="AKR_Detox_Biosynth"/>
</dbReference>
<evidence type="ECO:0000259" key="2">
    <source>
        <dbReference type="Pfam" id="PF00248"/>
    </source>
</evidence>
<keyword evidence="4" id="KW-1185">Reference proteome</keyword>
<dbReference type="SUPFAM" id="SSF51430">
    <property type="entry name" value="NAD(P)-linked oxidoreductase"/>
    <property type="match status" value="1"/>
</dbReference>
<dbReference type="Proteomes" id="UP001215598">
    <property type="component" value="Unassembled WGS sequence"/>
</dbReference>
<dbReference type="PANTHER" id="PTHR43364:SF4">
    <property type="entry name" value="NAD(P)-LINKED OXIDOREDUCTASE SUPERFAMILY PROTEIN"/>
    <property type="match status" value="1"/>
</dbReference>
<dbReference type="AlphaFoldDB" id="A0AAD7JR70"/>
<dbReference type="InterPro" id="IPR023210">
    <property type="entry name" value="NADP_OxRdtase_dom"/>
</dbReference>
<dbReference type="PANTHER" id="PTHR43364">
    <property type="entry name" value="NADH-SPECIFIC METHYLGLYOXAL REDUCTASE-RELATED"/>
    <property type="match status" value="1"/>
</dbReference>
<accession>A0AAD7JR70</accession>
<evidence type="ECO:0000313" key="4">
    <source>
        <dbReference type="Proteomes" id="UP001215598"/>
    </source>
</evidence>
<reference evidence="3" key="1">
    <citation type="submission" date="2023-03" db="EMBL/GenBank/DDBJ databases">
        <title>Massive genome expansion in bonnet fungi (Mycena s.s.) driven by repeated elements and novel gene families across ecological guilds.</title>
        <authorList>
            <consortium name="Lawrence Berkeley National Laboratory"/>
            <person name="Harder C.B."/>
            <person name="Miyauchi S."/>
            <person name="Viragh M."/>
            <person name="Kuo A."/>
            <person name="Thoen E."/>
            <person name="Andreopoulos B."/>
            <person name="Lu D."/>
            <person name="Skrede I."/>
            <person name="Drula E."/>
            <person name="Henrissat B."/>
            <person name="Morin E."/>
            <person name="Kohler A."/>
            <person name="Barry K."/>
            <person name="LaButti K."/>
            <person name="Morin E."/>
            <person name="Salamov A."/>
            <person name="Lipzen A."/>
            <person name="Mereny Z."/>
            <person name="Hegedus B."/>
            <person name="Baldrian P."/>
            <person name="Stursova M."/>
            <person name="Weitz H."/>
            <person name="Taylor A."/>
            <person name="Grigoriev I.V."/>
            <person name="Nagy L.G."/>
            <person name="Martin F."/>
            <person name="Kauserud H."/>
        </authorList>
    </citation>
    <scope>NUCLEOTIDE SEQUENCE</scope>
    <source>
        <strain evidence="3">CBHHK182m</strain>
    </source>
</reference>